<dbReference type="Proteomes" id="UP001476798">
    <property type="component" value="Unassembled WGS sequence"/>
</dbReference>
<dbReference type="InterPro" id="IPR002999">
    <property type="entry name" value="Tudor"/>
</dbReference>
<dbReference type="PROSITE" id="PS50304">
    <property type="entry name" value="TUDOR"/>
    <property type="match status" value="1"/>
</dbReference>
<reference evidence="2 3" key="1">
    <citation type="submission" date="2021-06" db="EMBL/GenBank/DDBJ databases">
        <authorList>
            <person name="Palmer J.M."/>
        </authorList>
    </citation>
    <scope>NUCLEOTIDE SEQUENCE [LARGE SCALE GENOMIC DNA]</scope>
    <source>
        <strain evidence="2 3">GA_2019</strain>
        <tissue evidence="2">Muscle</tissue>
    </source>
</reference>
<evidence type="ECO:0000259" key="1">
    <source>
        <dbReference type="PROSITE" id="PS50304"/>
    </source>
</evidence>
<name>A0ABV0N8S1_9TELE</name>
<dbReference type="InterPro" id="IPR035437">
    <property type="entry name" value="SNase_OB-fold_sf"/>
</dbReference>
<evidence type="ECO:0000313" key="2">
    <source>
        <dbReference type="EMBL" id="MEQ2166978.1"/>
    </source>
</evidence>
<evidence type="ECO:0000313" key="3">
    <source>
        <dbReference type="Proteomes" id="UP001476798"/>
    </source>
</evidence>
<dbReference type="Pfam" id="PF00567">
    <property type="entry name" value="TUDOR"/>
    <property type="match status" value="1"/>
</dbReference>
<sequence length="250" mass="28352">EEGTAKSLLNNVNDNLRKVEEAVNVELSCFAPQAVRCSLKDLVPYNLTEGWSEEAKAEFCSVVGCAAVEMRPLGQDRDSLLVDLRKAPMEQSTDVPFSVREYLVFVEVARFYSPVTLGRRPLMYYPPVYPEASKELDAVVCHINNLSDFYIQLVDNMESLLLSAKLQDCYNALSEDKRRVYCPVIGQACVARFEDELWYRAQVIGHPGGRKVEVRYVDFGNKQILSVSDLRKIKDEFFALPAMVRAHQNT</sequence>
<protein>
    <recommendedName>
        <fullName evidence="1">Tudor domain-containing protein</fullName>
    </recommendedName>
</protein>
<accession>A0ABV0N8S1</accession>
<gene>
    <name evidence="2" type="ORF">GOODEAATRI_034045</name>
</gene>
<organism evidence="2 3">
    <name type="scientific">Goodea atripinnis</name>
    <dbReference type="NCBI Taxonomy" id="208336"/>
    <lineage>
        <taxon>Eukaryota</taxon>
        <taxon>Metazoa</taxon>
        <taxon>Chordata</taxon>
        <taxon>Craniata</taxon>
        <taxon>Vertebrata</taxon>
        <taxon>Euteleostomi</taxon>
        <taxon>Actinopterygii</taxon>
        <taxon>Neopterygii</taxon>
        <taxon>Teleostei</taxon>
        <taxon>Neoteleostei</taxon>
        <taxon>Acanthomorphata</taxon>
        <taxon>Ovalentaria</taxon>
        <taxon>Atherinomorphae</taxon>
        <taxon>Cyprinodontiformes</taxon>
        <taxon>Goodeidae</taxon>
        <taxon>Goodea</taxon>
    </lineage>
</organism>
<comment type="caution">
    <text evidence="2">The sequence shown here is derived from an EMBL/GenBank/DDBJ whole genome shotgun (WGS) entry which is preliminary data.</text>
</comment>
<dbReference type="SUPFAM" id="SSF63748">
    <property type="entry name" value="Tudor/PWWP/MBT"/>
    <property type="match status" value="1"/>
</dbReference>
<proteinExistence type="predicted"/>
<dbReference type="SMART" id="SM00333">
    <property type="entry name" value="TUDOR"/>
    <property type="match status" value="1"/>
</dbReference>
<dbReference type="EMBL" id="JAHRIO010027877">
    <property type="protein sequence ID" value="MEQ2166978.1"/>
    <property type="molecule type" value="Genomic_DNA"/>
</dbReference>
<dbReference type="PANTHER" id="PTHR16442">
    <property type="entry name" value="RING FINGER PROTEIN 17"/>
    <property type="match status" value="1"/>
</dbReference>
<feature type="non-terminal residue" evidence="2">
    <location>
        <position position="1"/>
    </location>
</feature>
<feature type="domain" description="Tudor" evidence="1">
    <location>
        <begin position="182"/>
        <end position="240"/>
    </location>
</feature>
<keyword evidence="3" id="KW-1185">Reference proteome</keyword>
<dbReference type="Gene3D" id="2.40.50.90">
    <property type="match status" value="2"/>
</dbReference>
<dbReference type="Gene3D" id="2.30.30.140">
    <property type="match status" value="1"/>
</dbReference>
<dbReference type="PANTHER" id="PTHR16442:SF1">
    <property type="entry name" value="RING FINGER PROTEIN 17"/>
    <property type="match status" value="1"/>
</dbReference>